<evidence type="ECO:0000313" key="3">
    <source>
        <dbReference type="EMBL" id="GAA3587341.1"/>
    </source>
</evidence>
<evidence type="ECO:0008006" key="5">
    <source>
        <dbReference type="Google" id="ProtNLM"/>
    </source>
</evidence>
<evidence type="ECO:0000256" key="2">
    <source>
        <dbReference type="SAM" id="SignalP"/>
    </source>
</evidence>
<dbReference type="NCBIfam" id="TIGR03769">
    <property type="entry name" value="P_ac_wall_RPT"/>
    <property type="match status" value="1"/>
</dbReference>
<keyword evidence="1" id="KW-1133">Transmembrane helix</keyword>
<dbReference type="Proteomes" id="UP001500689">
    <property type="component" value="Unassembled WGS sequence"/>
</dbReference>
<reference evidence="4" key="1">
    <citation type="journal article" date="2019" name="Int. J. Syst. Evol. Microbiol.">
        <title>The Global Catalogue of Microorganisms (GCM) 10K type strain sequencing project: providing services to taxonomists for standard genome sequencing and annotation.</title>
        <authorList>
            <consortium name="The Broad Institute Genomics Platform"/>
            <consortium name="The Broad Institute Genome Sequencing Center for Infectious Disease"/>
            <person name="Wu L."/>
            <person name="Ma J."/>
        </authorList>
    </citation>
    <scope>NUCLEOTIDE SEQUENCE [LARGE SCALE GENOMIC DNA]</scope>
    <source>
        <strain evidence="4">JCM 16898</strain>
    </source>
</reference>
<feature type="signal peptide" evidence="2">
    <location>
        <begin position="1"/>
        <end position="24"/>
    </location>
</feature>
<dbReference type="InterPro" id="IPR022435">
    <property type="entry name" value="Surface-anchored_actinobac"/>
</dbReference>
<accession>A0ABP6YR95</accession>
<organism evidence="3 4">
    <name type="scientific">Amycolatopsis ultiminotia</name>
    <dbReference type="NCBI Taxonomy" id="543629"/>
    <lineage>
        <taxon>Bacteria</taxon>
        <taxon>Bacillati</taxon>
        <taxon>Actinomycetota</taxon>
        <taxon>Actinomycetes</taxon>
        <taxon>Pseudonocardiales</taxon>
        <taxon>Pseudonocardiaceae</taxon>
        <taxon>Amycolatopsis</taxon>
    </lineage>
</organism>
<comment type="caution">
    <text evidence="3">The sequence shown here is derived from an EMBL/GenBank/DDBJ whole genome shotgun (WGS) entry which is preliminary data.</text>
</comment>
<feature type="transmembrane region" description="Helical" evidence="1">
    <location>
        <begin position="258"/>
        <end position="278"/>
    </location>
</feature>
<dbReference type="RefSeq" id="WP_344869303.1">
    <property type="nucleotide sequence ID" value="NZ_BAAAZN010000035.1"/>
</dbReference>
<keyword evidence="1" id="KW-0472">Membrane</keyword>
<feature type="chain" id="PRO_5047161625" description="ABC transporter-associated repeat protein" evidence="2">
    <location>
        <begin position="25"/>
        <end position="288"/>
    </location>
</feature>
<keyword evidence="2" id="KW-0732">Signal</keyword>
<evidence type="ECO:0000256" key="1">
    <source>
        <dbReference type="SAM" id="Phobius"/>
    </source>
</evidence>
<keyword evidence="4" id="KW-1185">Reference proteome</keyword>
<proteinExistence type="predicted"/>
<dbReference type="InterPro" id="IPR022395">
    <property type="entry name" value="CHP03773_ABC_transptr-like"/>
</dbReference>
<name>A0ABP6YR95_9PSEU</name>
<dbReference type="EMBL" id="BAAAZN010000035">
    <property type="protein sequence ID" value="GAA3587341.1"/>
    <property type="molecule type" value="Genomic_DNA"/>
</dbReference>
<gene>
    <name evidence="3" type="ORF">GCM10022222_85020</name>
</gene>
<evidence type="ECO:0000313" key="4">
    <source>
        <dbReference type="Proteomes" id="UP001500689"/>
    </source>
</evidence>
<dbReference type="NCBIfam" id="NF038134">
    <property type="entry name" value="choice_anch_M"/>
    <property type="match status" value="1"/>
</dbReference>
<dbReference type="NCBIfam" id="TIGR03773">
    <property type="entry name" value="anch_rpt_wall"/>
    <property type="match status" value="1"/>
</dbReference>
<keyword evidence="1" id="KW-0812">Transmembrane</keyword>
<sequence length="288" mass="30488">MTRAARWLVVAAVAAVLTPVVPGAAQEAPADSPGGRVVIDDGHVDMGPRFLNGKWTVQVRDDTGAAPVWRQLDDVVLHAGEDARTEVPPGTEYGFLGTPESNVWLLPQTQRAGTVWPGWNTQDPETATKVDREVTWRLQTVQGPGPFSLFLTGAFGAPQVIFDSRKPLPQETGIEVNSHVHGNWAFGAPGTYLLGIEMSASTVDGRRVVDRQVLRVHIGDGDPAQAFAVASTVAPRAPAAGSDEAPRASDGSGSRPTAWIAGAAVAVVLVGTVVLVVFRRRGRRTEAS</sequence>
<protein>
    <recommendedName>
        <fullName evidence="5">ABC transporter-associated repeat protein</fullName>
    </recommendedName>
</protein>